<proteinExistence type="predicted"/>
<accession>A0ABP2YQH8</accession>
<evidence type="ECO:0000313" key="1">
    <source>
        <dbReference type="EMBL" id="ERS92389.1"/>
    </source>
</evidence>
<sequence length="32" mass="4026">MAKINQRQVRQIVRLVTRIVRQIMRSRNNKRY</sequence>
<comment type="caution">
    <text evidence="1">The sequence shown here is derived from an EMBL/GenBank/DDBJ whole genome shotgun (WGS) entry which is preliminary data.</text>
</comment>
<keyword evidence="2" id="KW-1185">Reference proteome</keyword>
<gene>
    <name evidence="1" type="ORF">SSIM_12305</name>
</gene>
<reference evidence="1 2" key="1">
    <citation type="journal article" date="2013" name="Genome Announc.">
        <title>Draft Genome Sequence of Staphylococcus simulans UMC-CNS-990, Isolated from a Case of Chronic Bovine Mastitis.</title>
        <authorList>
            <person name="Calcutt M.J."/>
            <person name="Foecking M.F."/>
            <person name="Hsieh H.Y."/>
            <person name="Perry J."/>
            <person name="Stewart G.C."/>
            <person name="Middleton J.R."/>
        </authorList>
    </citation>
    <scope>NUCLEOTIDE SEQUENCE [LARGE SCALE GENOMIC DNA]</scope>
    <source>
        <strain evidence="1 2">UMC-CNS-990</strain>
    </source>
</reference>
<organism evidence="1 2">
    <name type="scientific">Staphylococcus simulans UMC-CNS-990</name>
    <dbReference type="NCBI Taxonomy" id="1405498"/>
    <lineage>
        <taxon>Bacteria</taxon>
        <taxon>Bacillati</taxon>
        <taxon>Bacillota</taxon>
        <taxon>Bacilli</taxon>
        <taxon>Bacillales</taxon>
        <taxon>Staphylococcaceae</taxon>
        <taxon>Staphylococcus</taxon>
    </lineage>
</organism>
<evidence type="ECO:0000313" key="2">
    <source>
        <dbReference type="Proteomes" id="UP000017131"/>
    </source>
</evidence>
<protein>
    <submittedName>
        <fullName evidence="1">Uncharacterized protein</fullName>
    </submittedName>
</protein>
<dbReference type="Proteomes" id="UP000017131">
    <property type="component" value="Unassembled WGS sequence"/>
</dbReference>
<name>A0ABP2YQH8_STASI</name>
<dbReference type="EMBL" id="AXDY01000015">
    <property type="protein sequence ID" value="ERS92389.1"/>
    <property type="molecule type" value="Genomic_DNA"/>
</dbReference>